<proteinExistence type="predicted"/>
<reference evidence="1" key="1">
    <citation type="submission" date="2014-11" db="EMBL/GenBank/DDBJ databases">
        <authorList>
            <person name="Amaro Gonzalez C."/>
        </authorList>
    </citation>
    <scope>NUCLEOTIDE SEQUENCE</scope>
</reference>
<dbReference type="EMBL" id="GBXM01004275">
    <property type="protein sequence ID" value="JAI04303.1"/>
    <property type="molecule type" value="Transcribed_RNA"/>
</dbReference>
<protein>
    <submittedName>
        <fullName evidence="1">Uncharacterized protein</fullName>
    </submittedName>
</protein>
<name>A0A0E9XNJ6_ANGAN</name>
<accession>A0A0E9XNJ6</accession>
<evidence type="ECO:0000313" key="1">
    <source>
        <dbReference type="EMBL" id="JAI04303.1"/>
    </source>
</evidence>
<sequence>MRSRIYKSQWRWDNIVQEWQLDRGNTSVPKKIVWFTWRLDKWEI</sequence>
<dbReference type="AlphaFoldDB" id="A0A0E9XNJ6"/>
<reference evidence="1" key="2">
    <citation type="journal article" date="2015" name="Fish Shellfish Immunol.">
        <title>Early steps in the European eel (Anguilla anguilla)-Vibrio vulnificus interaction in the gills: Role of the RtxA13 toxin.</title>
        <authorList>
            <person name="Callol A."/>
            <person name="Pajuelo D."/>
            <person name="Ebbesson L."/>
            <person name="Teles M."/>
            <person name="MacKenzie S."/>
            <person name="Amaro C."/>
        </authorList>
    </citation>
    <scope>NUCLEOTIDE SEQUENCE</scope>
</reference>
<organism evidence="1">
    <name type="scientific">Anguilla anguilla</name>
    <name type="common">European freshwater eel</name>
    <name type="synonym">Muraena anguilla</name>
    <dbReference type="NCBI Taxonomy" id="7936"/>
    <lineage>
        <taxon>Eukaryota</taxon>
        <taxon>Metazoa</taxon>
        <taxon>Chordata</taxon>
        <taxon>Craniata</taxon>
        <taxon>Vertebrata</taxon>
        <taxon>Euteleostomi</taxon>
        <taxon>Actinopterygii</taxon>
        <taxon>Neopterygii</taxon>
        <taxon>Teleostei</taxon>
        <taxon>Anguilliformes</taxon>
        <taxon>Anguillidae</taxon>
        <taxon>Anguilla</taxon>
    </lineage>
</organism>